<evidence type="ECO:0000313" key="2">
    <source>
        <dbReference type="EMBL" id="RUO36850.1"/>
    </source>
</evidence>
<keyword evidence="1" id="KW-0472">Membrane</keyword>
<reference evidence="3" key="1">
    <citation type="journal article" date="2018" name="Front. Microbiol.">
        <title>Genome-Based Analysis Reveals the Taxonomy and Diversity of the Family Idiomarinaceae.</title>
        <authorList>
            <person name="Liu Y."/>
            <person name="Lai Q."/>
            <person name="Shao Z."/>
        </authorList>
    </citation>
    <scope>NUCLEOTIDE SEQUENCE [LARGE SCALE GENOMIC DNA]</scope>
    <source>
        <strain evidence="3">AIS</strain>
    </source>
</reference>
<dbReference type="Proteomes" id="UP000286934">
    <property type="component" value="Unassembled WGS sequence"/>
</dbReference>
<dbReference type="AlphaFoldDB" id="A0A432WSV1"/>
<keyword evidence="1" id="KW-0812">Transmembrane</keyword>
<dbReference type="RefSeq" id="WP_126807658.1">
    <property type="nucleotide sequence ID" value="NZ_PIPP01000003.1"/>
</dbReference>
<feature type="transmembrane region" description="Helical" evidence="1">
    <location>
        <begin position="36"/>
        <end position="65"/>
    </location>
</feature>
<evidence type="ECO:0000256" key="1">
    <source>
        <dbReference type="SAM" id="Phobius"/>
    </source>
</evidence>
<dbReference type="EMBL" id="PIPP01000003">
    <property type="protein sequence ID" value="RUO36850.1"/>
    <property type="molecule type" value="Genomic_DNA"/>
</dbReference>
<comment type="caution">
    <text evidence="2">The sequence shown here is derived from an EMBL/GenBank/DDBJ whole genome shotgun (WGS) entry which is preliminary data.</text>
</comment>
<gene>
    <name evidence="2" type="ORF">CWE13_08360</name>
</gene>
<keyword evidence="3" id="KW-1185">Reference proteome</keyword>
<sequence>MKKIQLLALAAALIAIAVHWLMQAQASMSAAPSGGVLLFAALISLPLLVASAVFSIGSTIVLCSAEKRAENGINTPFWYCIFISNIVLSALYLYVFATFVYSFI</sequence>
<organism evidence="2 3">
    <name type="scientific">Aliidiomarina shirensis</name>
    <dbReference type="NCBI Taxonomy" id="1048642"/>
    <lineage>
        <taxon>Bacteria</taxon>
        <taxon>Pseudomonadati</taxon>
        <taxon>Pseudomonadota</taxon>
        <taxon>Gammaproteobacteria</taxon>
        <taxon>Alteromonadales</taxon>
        <taxon>Idiomarinaceae</taxon>
        <taxon>Aliidiomarina</taxon>
    </lineage>
</organism>
<protein>
    <submittedName>
        <fullName evidence="2">Uncharacterized protein</fullName>
    </submittedName>
</protein>
<evidence type="ECO:0000313" key="3">
    <source>
        <dbReference type="Proteomes" id="UP000286934"/>
    </source>
</evidence>
<proteinExistence type="predicted"/>
<dbReference type="OrthoDB" id="9916751at2"/>
<accession>A0A432WSV1</accession>
<feature type="transmembrane region" description="Helical" evidence="1">
    <location>
        <begin position="77"/>
        <end position="101"/>
    </location>
</feature>
<name>A0A432WSV1_9GAMM</name>
<keyword evidence="1" id="KW-1133">Transmembrane helix</keyword>